<sequence length="602" mass="68521">MQVIAHCGSKSVIEDYVNLSRKIRELDNRLPQAIHGKRLHGHVTIIIGLALEQVLNSDLWSHATGSKWGTDGSPAIRHLVIRIGPRAALAASDLVHEWTKGIPKLMCPPCIAYTFYYEWGPVPGSECCLGLEGSSGVTLGLTSYVAITKIPARVHPIHNVPQLVATSTVVASIMDWNLALVTSTSLELQTTLESPVHPESNMFTLFLFFSFRGTRFSATVIKRGEMEINMESEQLKKKRRIGVKMADLASLEMFGNKLSSIQQMAFAKKYGNKLRLLKVQVQEGALTTIVQYYDPPLRCFTFSDFQLAPTLEEFEQILDLPLEGCMSYHHLEHHSTFRVAAQALGLQSGDRLTDYQTKSQIKGFTKKFLEEYMQHLANSNQWAVYMDVLTLTIYGLVLFPYMDDFVDLKAVDIFLAKKNKIENPITALLADVYCMLNFYHEKRRTRLICCLPMLYVWITAHIFKRNVKTQCPISDFLCYQMKPMSNAEWSAHFAGLTEEQESVTRKGKELGVRSCTAKEEYKQWIRDRVQQIKLPFKPPTVPSESQPSPMVFEDEVVKSLKEKLEAMTKKNTHLEEELLKARQESVTWRRENEVNEALIVCI</sequence>
<gene>
    <name evidence="3" type="ORF">VNO77_34476</name>
</gene>
<comment type="caution">
    <text evidence="3">The sequence shown here is derived from an EMBL/GenBank/DDBJ whole genome shotgun (WGS) entry which is preliminary data.</text>
</comment>
<dbReference type="InterPro" id="IPR056647">
    <property type="entry name" value="DUF7745"/>
</dbReference>
<keyword evidence="1" id="KW-0175">Coiled coil</keyword>
<evidence type="ECO:0000313" key="3">
    <source>
        <dbReference type="EMBL" id="KAK7315894.1"/>
    </source>
</evidence>
<dbReference type="PANTHER" id="PTHR48154">
    <property type="entry name" value="PROTEIN, PUTATIVE-RELATED"/>
    <property type="match status" value="1"/>
</dbReference>
<name>A0AAN9KHL4_CANGL</name>
<reference evidence="3 4" key="1">
    <citation type="submission" date="2024-01" db="EMBL/GenBank/DDBJ databases">
        <title>The genomes of 5 underutilized Papilionoideae crops provide insights into root nodulation and disease resistanc.</title>
        <authorList>
            <person name="Jiang F."/>
        </authorList>
    </citation>
    <scope>NUCLEOTIDE SEQUENCE [LARGE SCALE GENOMIC DNA]</scope>
    <source>
        <strain evidence="3">LVBAO_FW01</strain>
        <tissue evidence="3">Leaves</tissue>
    </source>
</reference>
<organism evidence="3 4">
    <name type="scientific">Canavalia gladiata</name>
    <name type="common">Sword bean</name>
    <name type="synonym">Dolichos gladiatus</name>
    <dbReference type="NCBI Taxonomy" id="3824"/>
    <lineage>
        <taxon>Eukaryota</taxon>
        <taxon>Viridiplantae</taxon>
        <taxon>Streptophyta</taxon>
        <taxon>Embryophyta</taxon>
        <taxon>Tracheophyta</taxon>
        <taxon>Spermatophyta</taxon>
        <taxon>Magnoliopsida</taxon>
        <taxon>eudicotyledons</taxon>
        <taxon>Gunneridae</taxon>
        <taxon>Pentapetalae</taxon>
        <taxon>rosids</taxon>
        <taxon>fabids</taxon>
        <taxon>Fabales</taxon>
        <taxon>Fabaceae</taxon>
        <taxon>Papilionoideae</taxon>
        <taxon>50 kb inversion clade</taxon>
        <taxon>NPAAA clade</taxon>
        <taxon>indigoferoid/millettioid clade</taxon>
        <taxon>Phaseoleae</taxon>
        <taxon>Canavalia</taxon>
    </lineage>
</organism>
<dbReference type="EMBL" id="JAYMYQ010000008">
    <property type="protein sequence ID" value="KAK7315894.1"/>
    <property type="molecule type" value="Genomic_DNA"/>
</dbReference>
<feature type="coiled-coil region" evidence="1">
    <location>
        <begin position="557"/>
        <end position="591"/>
    </location>
</feature>
<dbReference type="PANTHER" id="PTHR48154:SF1">
    <property type="entry name" value="PROTEIN, PUTATIVE-RELATED"/>
    <property type="match status" value="1"/>
</dbReference>
<dbReference type="Proteomes" id="UP001367508">
    <property type="component" value="Unassembled WGS sequence"/>
</dbReference>
<proteinExistence type="predicted"/>
<evidence type="ECO:0000259" key="2">
    <source>
        <dbReference type="Pfam" id="PF24924"/>
    </source>
</evidence>
<keyword evidence="4" id="KW-1185">Reference proteome</keyword>
<evidence type="ECO:0000256" key="1">
    <source>
        <dbReference type="SAM" id="Coils"/>
    </source>
</evidence>
<dbReference type="Pfam" id="PF24924">
    <property type="entry name" value="DUF7745"/>
    <property type="match status" value="1"/>
</dbReference>
<evidence type="ECO:0000313" key="4">
    <source>
        <dbReference type="Proteomes" id="UP001367508"/>
    </source>
</evidence>
<protein>
    <recommendedName>
        <fullName evidence="2">DUF7745 domain-containing protein</fullName>
    </recommendedName>
</protein>
<dbReference type="AlphaFoldDB" id="A0AAN9KHL4"/>
<accession>A0AAN9KHL4</accession>
<feature type="domain" description="DUF7745" evidence="2">
    <location>
        <begin position="252"/>
        <end position="499"/>
    </location>
</feature>